<gene>
    <name evidence="2" type="ORF">Z043_110829</name>
</gene>
<proteinExistence type="predicted"/>
<dbReference type="Pfam" id="PF01843">
    <property type="entry name" value="DIL"/>
    <property type="match status" value="1"/>
</dbReference>
<dbReference type="PANTHER" id="PTHR16027">
    <property type="entry name" value="DILUTE DOMAIN-CONTAINING PROTEIN YPR089W"/>
    <property type="match status" value="1"/>
</dbReference>
<dbReference type="EMBL" id="JARO02003502">
    <property type="protein sequence ID" value="KPP70348.1"/>
    <property type="molecule type" value="Genomic_DNA"/>
</dbReference>
<dbReference type="PROSITE" id="PS51126">
    <property type="entry name" value="DILUTE"/>
    <property type="match status" value="1"/>
</dbReference>
<dbReference type="InterPro" id="IPR052072">
    <property type="entry name" value="Vascular_dev_regulator"/>
</dbReference>
<feature type="domain" description="Dilute" evidence="1">
    <location>
        <begin position="14"/>
        <end position="261"/>
    </location>
</feature>
<accession>A0A0P7YRI4</accession>
<dbReference type="PANTHER" id="PTHR16027:SF6">
    <property type="entry name" value="DILUTE DOMAIN-CONTAINING PROTEIN"/>
    <property type="match status" value="1"/>
</dbReference>
<dbReference type="SMART" id="SM01132">
    <property type="entry name" value="DIL"/>
    <property type="match status" value="1"/>
</dbReference>
<dbReference type="AlphaFoldDB" id="A0A0P7YRI4"/>
<comment type="caution">
    <text evidence="2">The sequence shown here is derived from an EMBL/GenBank/DDBJ whole genome shotgun (WGS) entry which is preliminary data.</text>
</comment>
<evidence type="ECO:0000313" key="2">
    <source>
        <dbReference type="EMBL" id="KPP70348.1"/>
    </source>
</evidence>
<dbReference type="GO" id="GO:0051020">
    <property type="term" value="F:GTPase binding"/>
    <property type="evidence" value="ECO:0007669"/>
    <property type="project" value="TreeGrafter"/>
</dbReference>
<reference evidence="2 3" key="1">
    <citation type="submission" date="2015-08" db="EMBL/GenBank/DDBJ databases">
        <title>The genome of the Asian arowana (Scleropages formosus).</title>
        <authorList>
            <person name="Tan M.H."/>
            <person name="Gan H.M."/>
            <person name="Croft L.J."/>
            <person name="Austin C.M."/>
        </authorList>
    </citation>
    <scope>NUCLEOTIDE SEQUENCE [LARGE SCALE GENOMIC DNA]</scope>
    <source>
        <strain evidence="2">Aro1</strain>
    </source>
</reference>
<dbReference type="InterPro" id="IPR002710">
    <property type="entry name" value="Dilute_dom"/>
</dbReference>
<sequence>DTGNVPADVMPLSSDLSDQQRSLSDLSIQAYQQLLSVTEGRLQPVIVQQADLCTPSRAVAPFALRLSRSAPLVPALLESETIPGLTGFGGKLSRKRAGSDTKPGGATEPVTMATVLRELGALHTAMSRQALPPTLLEQAFHQLTYLLASTALNNLLLRKDMCCWSRGLQIRYNVSVLEEWLRSRGLQTADTLASLEPLIQAAQLLQVSKKSDADAEALVQTCTVLSNQQIVKVLTLYTPHSDFEERVTLNFIRTVQRLLKERADGQPRQLLLDVHRFFPVTFSYQPPPLLRADQLTIPDSLKVSFLRRV</sequence>
<feature type="non-terminal residue" evidence="2">
    <location>
        <position position="1"/>
    </location>
</feature>
<organism evidence="2 3">
    <name type="scientific">Scleropages formosus</name>
    <name type="common">Asian bonytongue</name>
    <name type="synonym">Osteoglossum formosum</name>
    <dbReference type="NCBI Taxonomy" id="113540"/>
    <lineage>
        <taxon>Eukaryota</taxon>
        <taxon>Metazoa</taxon>
        <taxon>Chordata</taxon>
        <taxon>Craniata</taxon>
        <taxon>Vertebrata</taxon>
        <taxon>Euteleostomi</taxon>
        <taxon>Actinopterygii</taxon>
        <taxon>Neopterygii</taxon>
        <taxon>Teleostei</taxon>
        <taxon>Osteoglossocephala</taxon>
        <taxon>Osteoglossomorpha</taxon>
        <taxon>Osteoglossiformes</taxon>
        <taxon>Osteoglossidae</taxon>
        <taxon>Scleropages</taxon>
    </lineage>
</organism>
<name>A0A0P7YRI4_SCLFO</name>
<dbReference type="Proteomes" id="UP000034805">
    <property type="component" value="Unassembled WGS sequence"/>
</dbReference>
<protein>
    <recommendedName>
        <fullName evidence="1">Dilute domain-containing protein</fullName>
    </recommendedName>
</protein>
<evidence type="ECO:0000259" key="1">
    <source>
        <dbReference type="PROSITE" id="PS51126"/>
    </source>
</evidence>
<evidence type="ECO:0000313" key="3">
    <source>
        <dbReference type="Proteomes" id="UP000034805"/>
    </source>
</evidence>